<dbReference type="InterPro" id="IPR051804">
    <property type="entry name" value="Carb_Metab_Reg_Kinase/Isom"/>
</dbReference>
<dbReference type="PANTHER" id="PTHR42742:SF3">
    <property type="entry name" value="FRUCTOKINASE"/>
    <property type="match status" value="1"/>
</dbReference>
<accession>A0ABQ6K9Y8</accession>
<dbReference type="RefSeq" id="WP_284254363.1">
    <property type="nucleotide sequence ID" value="NZ_BSVB01000001.1"/>
</dbReference>
<evidence type="ECO:0000313" key="8">
    <source>
        <dbReference type="EMBL" id="GMA95627.1"/>
    </source>
</evidence>
<name>A0ABQ6K9Y8_9MICO</name>
<dbReference type="SUPFAM" id="SSF53067">
    <property type="entry name" value="Actin-like ATPase domain"/>
    <property type="match status" value="1"/>
</dbReference>
<dbReference type="PANTHER" id="PTHR42742">
    <property type="entry name" value="TRANSCRIPTIONAL REPRESSOR MPRA"/>
    <property type="match status" value="1"/>
</dbReference>
<dbReference type="InterPro" id="IPR000600">
    <property type="entry name" value="ROK"/>
</dbReference>
<evidence type="ECO:0000256" key="4">
    <source>
        <dbReference type="ARBA" id="ARBA00022833"/>
    </source>
</evidence>
<evidence type="ECO:0000256" key="7">
    <source>
        <dbReference type="ARBA" id="ARBA00048451"/>
    </source>
</evidence>
<dbReference type="Gene3D" id="3.30.420.40">
    <property type="match status" value="2"/>
</dbReference>
<sequence>MIVGIETGGTKVVCGAFSPEEPAVPLDVRRFPTTSPSETIGRINEYLSEVGDRQPIEALGIASFGPLNVSRDEPRYGWITGTVKPGWANTKLLERIPVAEAVPTALLSDVSGAATAEHRWGAGAGVASIGYATVGTGVGVGLVLNGRLFHGNGFPELGHLMIRRHPLDDFVGSCPFHGDCLEGLVSGPAVLARWGVDSSSLPDRIRSRAHEILGFYIAQLAATVAYTSGVDRIVIGGGVLKAPGLLDETRQQFPLVTGGPHAGHAITADAFDFLVPPLLGDASGMLGASAAALDLLLARRGASAL</sequence>
<dbReference type="Pfam" id="PF00480">
    <property type="entry name" value="ROK"/>
    <property type="match status" value="1"/>
</dbReference>
<comment type="similarity">
    <text evidence="2">Belongs to the ROK (NagC/XylR) family.</text>
</comment>
<evidence type="ECO:0000256" key="1">
    <source>
        <dbReference type="ARBA" id="ARBA00001946"/>
    </source>
</evidence>
<evidence type="ECO:0000256" key="3">
    <source>
        <dbReference type="ARBA" id="ARBA00022723"/>
    </source>
</evidence>
<dbReference type="PROSITE" id="PS01125">
    <property type="entry name" value="ROK"/>
    <property type="match status" value="1"/>
</dbReference>
<evidence type="ECO:0000256" key="2">
    <source>
        <dbReference type="ARBA" id="ARBA00006479"/>
    </source>
</evidence>
<evidence type="ECO:0000256" key="6">
    <source>
        <dbReference type="ARBA" id="ARBA00038887"/>
    </source>
</evidence>
<dbReference type="Proteomes" id="UP001157034">
    <property type="component" value="Unassembled WGS sequence"/>
</dbReference>
<gene>
    <name evidence="8" type="ORF">GCM10025881_24510</name>
</gene>
<reference evidence="9" key="1">
    <citation type="journal article" date="2019" name="Int. J. Syst. Evol. Microbiol.">
        <title>The Global Catalogue of Microorganisms (GCM) 10K type strain sequencing project: providing services to taxonomists for standard genome sequencing and annotation.</title>
        <authorList>
            <consortium name="The Broad Institute Genomics Platform"/>
            <consortium name="The Broad Institute Genome Sequencing Center for Infectious Disease"/>
            <person name="Wu L."/>
            <person name="Ma J."/>
        </authorList>
    </citation>
    <scope>NUCLEOTIDE SEQUENCE [LARGE SCALE GENOMIC DNA]</scope>
    <source>
        <strain evidence="9">NBRC 108894</strain>
    </source>
</reference>
<dbReference type="CDD" id="cd24067">
    <property type="entry name" value="ASKHA_NBD_ROK_BsFRK-like"/>
    <property type="match status" value="1"/>
</dbReference>
<comment type="catalytic activity">
    <reaction evidence="7">
        <text>D-fructose + ATP = D-fructose 6-phosphate + ADP + H(+)</text>
        <dbReference type="Rhea" id="RHEA:16125"/>
        <dbReference type="ChEBI" id="CHEBI:15378"/>
        <dbReference type="ChEBI" id="CHEBI:30616"/>
        <dbReference type="ChEBI" id="CHEBI:37721"/>
        <dbReference type="ChEBI" id="CHEBI:61527"/>
        <dbReference type="ChEBI" id="CHEBI:456216"/>
        <dbReference type="EC" id="2.7.1.4"/>
    </reaction>
</comment>
<evidence type="ECO:0000313" key="9">
    <source>
        <dbReference type="Proteomes" id="UP001157034"/>
    </source>
</evidence>
<organism evidence="8 9">
    <name type="scientific">Pseudolysinimonas kribbensis</name>
    <dbReference type="NCBI Taxonomy" id="433641"/>
    <lineage>
        <taxon>Bacteria</taxon>
        <taxon>Bacillati</taxon>
        <taxon>Actinomycetota</taxon>
        <taxon>Actinomycetes</taxon>
        <taxon>Micrococcales</taxon>
        <taxon>Microbacteriaceae</taxon>
        <taxon>Pseudolysinimonas</taxon>
    </lineage>
</organism>
<evidence type="ECO:0000256" key="5">
    <source>
        <dbReference type="ARBA" id="ARBA00022842"/>
    </source>
</evidence>
<keyword evidence="3" id="KW-0479">Metal-binding</keyword>
<comment type="cofactor">
    <cofactor evidence="1">
        <name>Mg(2+)</name>
        <dbReference type="ChEBI" id="CHEBI:18420"/>
    </cofactor>
</comment>
<dbReference type="EMBL" id="BSVB01000001">
    <property type="protein sequence ID" value="GMA95627.1"/>
    <property type="molecule type" value="Genomic_DNA"/>
</dbReference>
<proteinExistence type="inferred from homology"/>
<keyword evidence="4" id="KW-0862">Zinc</keyword>
<dbReference type="InterPro" id="IPR049874">
    <property type="entry name" value="ROK_cs"/>
</dbReference>
<dbReference type="InterPro" id="IPR043129">
    <property type="entry name" value="ATPase_NBD"/>
</dbReference>
<keyword evidence="5" id="KW-0460">Magnesium</keyword>
<keyword evidence="9" id="KW-1185">Reference proteome</keyword>
<comment type="caution">
    <text evidence="8">The sequence shown here is derived from an EMBL/GenBank/DDBJ whole genome shotgun (WGS) entry which is preliminary data.</text>
</comment>
<protein>
    <recommendedName>
        <fullName evidence="6">fructokinase</fullName>
        <ecNumber evidence="6">2.7.1.4</ecNumber>
    </recommendedName>
</protein>
<dbReference type="EC" id="2.7.1.4" evidence="6"/>